<dbReference type="InterPro" id="IPR001202">
    <property type="entry name" value="WW_dom"/>
</dbReference>
<dbReference type="STRING" id="1745343.A0A2J6QJQ6"/>
<dbReference type="SUPFAM" id="SSF51045">
    <property type="entry name" value="WW domain"/>
    <property type="match status" value="1"/>
</dbReference>
<dbReference type="Gene3D" id="2.20.70.10">
    <property type="match status" value="1"/>
</dbReference>
<evidence type="ECO:0000313" key="4">
    <source>
        <dbReference type="Proteomes" id="UP000235672"/>
    </source>
</evidence>
<keyword evidence="4" id="KW-1185">Reference proteome</keyword>
<feature type="compositionally biased region" description="Low complexity" evidence="1">
    <location>
        <begin position="256"/>
        <end position="297"/>
    </location>
</feature>
<feature type="compositionally biased region" description="Polar residues" evidence="1">
    <location>
        <begin position="74"/>
        <end position="90"/>
    </location>
</feature>
<reference evidence="3 4" key="1">
    <citation type="submission" date="2016-05" db="EMBL/GenBank/DDBJ databases">
        <title>A degradative enzymes factory behind the ericoid mycorrhizal symbiosis.</title>
        <authorList>
            <consortium name="DOE Joint Genome Institute"/>
            <person name="Martino E."/>
            <person name="Morin E."/>
            <person name="Grelet G."/>
            <person name="Kuo A."/>
            <person name="Kohler A."/>
            <person name="Daghino S."/>
            <person name="Barry K."/>
            <person name="Choi C."/>
            <person name="Cichocki N."/>
            <person name="Clum A."/>
            <person name="Copeland A."/>
            <person name="Hainaut M."/>
            <person name="Haridas S."/>
            <person name="Labutti K."/>
            <person name="Lindquist E."/>
            <person name="Lipzen A."/>
            <person name="Khouja H.-R."/>
            <person name="Murat C."/>
            <person name="Ohm R."/>
            <person name="Olson A."/>
            <person name="Spatafora J."/>
            <person name="Veneault-Fourrey C."/>
            <person name="Henrissat B."/>
            <person name="Grigoriev I."/>
            <person name="Martin F."/>
            <person name="Perotto S."/>
        </authorList>
    </citation>
    <scope>NUCLEOTIDE SEQUENCE [LARGE SCALE GENOMIC DNA]</scope>
    <source>
        <strain evidence="3 4">UAMH 7357</strain>
    </source>
</reference>
<accession>A0A2J6QJQ6</accession>
<evidence type="ECO:0000256" key="1">
    <source>
        <dbReference type="SAM" id="MobiDB-lite"/>
    </source>
</evidence>
<feature type="compositionally biased region" description="Polar residues" evidence="1">
    <location>
        <begin position="176"/>
        <end position="188"/>
    </location>
</feature>
<dbReference type="Proteomes" id="UP000235672">
    <property type="component" value="Unassembled WGS sequence"/>
</dbReference>
<dbReference type="PROSITE" id="PS01159">
    <property type="entry name" value="WW_DOMAIN_1"/>
    <property type="match status" value="1"/>
</dbReference>
<dbReference type="CDD" id="cd00201">
    <property type="entry name" value="WW"/>
    <property type="match status" value="1"/>
</dbReference>
<sequence length="432" mass="44423">MTGPATPGQEGPSFAPPPLPEGWIAQWDGMSKKYYFVQLSTGASQWDTPTHAAPTGPTPHATPQGGLEHPYGTPDQQLNIVTNQDGSQSIRHPDGSLEPYTTDRSLSGNIGQFAMNQLLGGGKKPNQGGGGLGALAGQFLGGGSSHNQSSHSSSSGGGLVGALAGQLLGGGKKPEQQQSYSGGQSNPQGHGMMSALGGMFGGHSSSSQGNSYGYSSHDDQQGGYSGSAPPTSYQPSGTAHSSYNPPTLNQYSQHVNQPPQQSYSQNQPQSYSSPQPSSYGGSQPAYGAPASASPYGGAQEGYGQQSHQYAGPPNQQPAYGAPPSTQQPPFGGIQNQDTYGSHQGAPSLQQYPPPPSYQAAGTPGYGGPPSGNLPQPQHQHFQGLHNAEHSGGLYGNSGPPAPAGSHPYQGQNAPQQPQYGAPPNQYGGQQRW</sequence>
<feature type="compositionally biased region" description="Gly residues" evidence="1">
    <location>
        <begin position="119"/>
        <end position="144"/>
    </location>
</feature>
<feature type="compositionally biased region" description="Low complexity" evidence="1">
    <location>
        <begin position="202"/>
        <end position="215"/>
    </location>
</feature>
<feature type="region of interest" description="Disordered" evidence="1">
    <location>
        <begin position="45"/>
        <end position="105"/>
    </location>
</feature>
<dbReference type="SMART" id="SM00456">
    <property type="entry name" value="WW"/>
    <property type="match status" value="1"/>
</dbReference>
<feature type="domain" description="WW" evidence="2">
    <location>
        <begin position="17"/>
        <end position="51"/>
    </location>
</feature>
<dbReference type="OrthoDB" id="2367685at2759"/>
<feature type="region of interest" description="Disordered" evidence="1">
    <location>
        <begin position="1"/>
        <end position="22"/>
    </location>
</feature>
<name>A0A2J6QJQ6_9HELO</name>
<feature type="compositionally biased region" description="Low complexity" evidence="1">
    <location>
        <begin position="145"/>
        <end position="154"/>
    </location>
</feature>
<evidence type="ECO:0000313" key="3">
    <source>
        <dbReference type="EMBL" id="PMD26505.1"/>
    </source>
</evidence>
<dbReference type="Pfam" id="PF00397">
    <property type="entry name" value="WW"/>
    <property type="match status" value="1"/>
</dbReference>
<feature type="compositionally biased region" description="Polar residues" evidence="1">
    <location>
        <begin position="408"/>
        <end position="418"/>
    </location>
</feature>
<gene>
    <name evidence="3" type="ORF">NA56DRAFT_641216</name>
</gene>
<feature type="compositionally biased region" description="Polar residues" evidence="1">
    <location>
        <begin position="228"/>
        <end position="255"/>
    </location>
</feature>
<feature type="compositionally biased region" description="Polar residues" evidence="1">
    <location>
        <begin position="323"/>
        <end position="341"/>
    </location>
</feature>
<dbReference type="InterPro" id="IPR036020">
    <property type="entry name" value="WW_dom_sf"/>
</dbReference>
<dbReference type="EMBL" id="KZ613467">
    <property type="protein sequence ID" value="PMD26505.1"/>
    <property type="molecule type" value="Genomic_DNA"/>
</dbReference>
<feature type="region of interest" description="Disordered" evidence="1">
    <location>
        <begin position="118"/>
        <end position="432"/>
    </location>
</feature>
<organism evidence="3 4">
    <name type="scientific">Hyaloscypha hepaticicola</name>
    <dbReference type="NCBI Taxonomy" id="2082293"/>
    <lineage>
        <taxon>Eukaryota</taxon>
        <taxon>Fungi</taxon>
        <taxon>Dikarya</taxon>
        <taxon>Ascomycota</taxon>
        <taxon>Pezizomycotina</taxon>
        <taxon>Leotiomycetes</taxon>
        <taxon>Helotiales</taxon>
        <taxon>Hyaloscyphaceae</taxon>
        <taxon>Hyaloscypha</taxon>
    </lineage>
</organism>
<evidence type="ECO:0000259" key="2">
    <source>
        <dbReference type="PROSITE" id="PS50020"/>
    </source>
</evidence>
<feature type="compositionally biased region" description="Low complexity" evidence="1">
    <location>
        <begin position="48"/>
        <end position="66"/>
    </location>
</feature>
<protein>
    <recommendedName>
        <fullName evidence="2">WW domain-containing protein</fullName>
    </recommendedName>
</protein>
<dbReference type="PROSITE" id="PS50020">
    <property type="entry name" value="WW_DOMAIN_2"/>
    <property type="match status" value="1"/>
</dbReference>
<proteinExistence type="predicted"/>
<dbReference type="AlphaFoldDB" id="A0A2J6QJQ6"/>